<sequence length="222" mass="24910">MLTWRDTLKQEKQLPYFQETLAFVARKRAAAVTIYPPDKEVFHAFRLTELSAVKVVIIGQDPYHGPNQAHGLSFSVKPGVPVPPSLLNIYKELTNDITSFVIPNHGCLQSWAQQGVLLLNTVLTVEAGQAYSHARLGWKMFTDKVIKVLNMHREGIIFLLWGSHAQQTGLIIDPQRHYVLKAPHPSPMSASSGFFGCHHFSQANNLLVQQGKKPIDWTPQLP</sequence>
<evidence type="ECO:0000256" key="10">
    <source>
        <dbReference type="PROSITE-ProRule" id="PRU10072"/>
    </source>
</evidence>
<comment type="catalytic activity">
    <reaction evidence="1 9 11">
        <text>Hydrolyzes single-stranded DNA or mismatched double-stranded DNA and polynucleotides, releasing free uracil.</text>
        <dbReference type="EC" id="3.2.2.27"/>
    </reaction>
</comment>
<accession>F7XXG9</accession>
<evidence type="ECO:0000256" key="7">
    <source>
        <dbReference type="ARBA" id="ARBA00022801"/>
    </source>
</evidence>
<evidence type="ECO:0000256" key="2">
    <source>
        <dbReference type="ARBA" id="ARBA00002631"/>
    </source>
</evidence>
<evidence type="ECO:0000256" key="6">
    <source>
        <dbReference type="ARBA" id="ARBA00022763"/>
    </source>
</evidence>
<evidence type="ECO:0000256" key="3">
    <source>
        <dbReference type="ARBA" id="ARBA00008184"/>
    </source>
</evidence>
<dbReference type="RefSeq" id="WP_013975546.1">
    <property type="nucleotide sequence ID" value="NC_015735.1"/>
</dbReference>
<dbReference type="NCBIfam" id="NF003591">
    <property type="entry name" value="PRK05254.1-4"/>
    <property type="match status" value="1"/>
</dbReference>
<comment type="function">
    <text evidence="2 9 11">Excises uracil residues from the DNA which can arise as a result of misincorporation of dUMP residues by DNA polymerase or due to deamination of cytosine.</text>
</comment>
<feature type="active site" description="Proton acceptor" evidence="9 10">
    <location>
        <position position="61"/>
    </location>
</feature>
<evidence type="ECO:0000256" key="5">
    <source>
        <dbReference type="ARBA" id="ARBA00018429"/>
    </source>
</evidence>
<dbReference type="Gene3D" id="3.40.470.10">
    <property type="entry name" value="Uracil-DNA glycosylase-like domain"/>
    <property type="match status" value="1"/>
</dbReference>
<dbReference type="HAMAP" id="MF_00148">
    <property type="entry name" value="UDG"/>
    <property type="match status" value="1"/>
</dbReference>
<keyword evidence="8 9" id="KW-0234">DNA repair</keyword>
<dbReference type="Pfam" id="PF03167">
    <property type="entry name" value="UDG"/>
    <property type="match status" value="1"/>
</dbReference>
<dbReference type="GO" id="GO:0004844">
    <property type="term" value="F:uracil DNA N-glycosylase activity"/>
    <property type="evidence" value="ECO:0007669"/>
    <property type="project" value="UniProtKB-UniRule"/>
</dbReference>
<dbReference type="SMART" id="SM00987">
    <property type="entry name" value="UreE_C"/>
    <property type="match status" value="1"/>
</dbReference>
<dbReference type="PANTHER" id="PTHR11264:SF0">
    <property type="entry name" value="URACIL-DNA GLYCOSYLASE"/>
    <property type="match status" value="1"/>
</dbReference>
<comment type="similarity">
    <text evidence="3 9 11">Belongs to the uracil-DNA glycosylase (UDG) superfamily. UNG family.</text>
</comment>
<evidence type="ECO:0000256" key="1">
    <source>
        <dbReference type="ARBA" id="ARBA00001400"/>
    </source>
</evidence>
<organism evidence="13 14">
    <name type="scientific">Moranella endobia (strain PCIT)</name>
    <dbReference type="NCBI Taxonomy" id="903503"/>
    <lineage>
        <taxon>Bacteria</taxon>
        <taxon>Pseudomonadati</taxon>
        <taxon>Pseudomonadota</taxon>
        <taxon>Gammaproteobacteria</taxon>
        <taxon>Enterobacterales</taxon>
        <taxon>Enterobacteriaceae</taxon>
        <taxon>Candidatus Moranella</taxon>
    </lineage>
</organism>
<dbReference type="FunFam" id="3.40.470.10:FF:000001">
    <property type="entry name" value="Uracil-DNA glycosylase"/>
    <property type="match status" value="1"/>
</dbReference>
<dbReference type="KEGG" id="men:MEPCIT_138"/>
<dbReference type="GO" id="GO:0097510">
    <property type="term" value="P:base-excision repair, AP site formation via deaminated base removal"/>
    <property type="evidence" value="ECO:0007669"/>
    <property type="project" value="TreeGrafter"/>
</dbReference>
<dbReference type="HOGENOM" id="CLU_032162_3_0_6"/>
<evidence type="ECO:0000256" key="8">
    <source>
        <dbReference type="ARBA" id="ARBA00023204"/>
    </source>
</evidence>
<dbReference type="InterPro" id="IPR002043">
    <property type="entry name" value="UDG_fam1"/>
</dbReference>
<dbReference type="EC" id="3.2.2.27" evidence="4 9"/>
<evidence type="ECO:0000256" key="11">
    <source>
        <dbReference type="RuleBase" id="RU003780"/>
    </source>
</evidence>
<dbReference type="InterPro" id="IPR005122">
    <property type="entry name" value="Uracil-DNA_glycosylase-like"/>
</dbReference>
<dbReference type="STRING" id="903503.MEPCIT_138"/>
<reference key="1">
    <citation type="submission" date="2010-09" db="EMBL/GenBank/DDBJ databases">
        <title>An interdependent metabolic patchwork in the nested three-way symbiosis of mealybugs.</title>
        <authorList>
            <person name="McCutcheon J.P."/>
            <person name="von Dohlen C.D."/>
        </authorList>
    </citation>
    <scope>NUCLEOTIDE SEQUENCE</scope>
    <source>
        <strain>PCIT</strain>
    </source>
</reference>
<dbReference type="PANTHER" id="PTHR11264">
    <property type="entry name" value="URACIL-DNA GLYCOSYLASE"/>
    <property type="match status" value="1"/>
</dbReference>
<dbReference type="OrthoDB" id="9804372at2"/>
<dbReference type="NCBIfam" id="TIGR00628">
    <property type="entry name" value="ung"/>
    <property type="match status" value="1"/>
</dbReference>
<evidence type="ECO:0000313" key="14">
    <source>
        <dbReference type="Proteomes" id="UP000000504"/>
    </source>
</evidence>
<dbReference type="PROSITE" id="PS00130">
    <property type="entry name" value="U_DNA_GLYCOSYLASE"/>
    <property type="match status" value="1"/>
</dbReference>
<dbReference type="Proteomes" id="UP000000504">
    <property type="component" value="Chromosome"/>
</dbReference>
<dbReference type="AlphaFoldDB" id="F7XXG9"/>
<name>F7XXG9_MOREP</name>
<evidence type="ECO:0000313" key="13">
    <source>
        <dbReference type="EMBL" id="AEI74795.1"/>
    </source>
</evidence>
<gene>
    <name evidence="9 13" type="primary">ung</name>
    <name evidence="13" type="ordered locus">MEPCIT_138</name>
</gene>
<dbReference type="NCBIfam" id="NF003589">
    <property type="entry name" value="PRK05254.1-2"/>
    <property type="match status" value="1"/>
</dbReference>
<evidence type="ECO:0000259" key="12">
    <source>
        <dbReference type="SMART" id="SM00986"/>
    </source>
</evidence>
<dbReference type="InterPro" id="IPR036895">
    <property type="entry name" value="Uracil-DNA_glycosylase-like_sf"/>
</dbReference>
<evidence type="ECO:0000256" key="4">
    <source>
        <dbReference type="ARBA" id="ARBA00012030"/>
    </source>
</evidence>
<feature type="domain" description="Uracil-DNA glycosylase-like" evidence="12">
    <location>
        <begin position="46"/>
        <end position="207"/>
    </location>
</feature>
<dbReference type="CDD" id="cd10027">
    <property type="entry name" value="UDG-F1-like"/>
    <property type="match status" value="1"/>
</dbReference>
<dbReference type="SMART" id="SM00986">
    <property type="entry name" value="UDG"/>
    <property type="match status" value="1"/>
</dbReference>
<keyword evidence="9" id="KW-0963">Cytoplasm</keyword>
<dbReference type="EMBL" id="CP002243">
    <property type="protein sequence ID" value="AEI74795.1"/>
    <property type="molecule type" value="Genomic_DNA"/>
</dbReference>
<reference evidence="13 14" key="2">
    <citation type="journal article" date="2011" name="Curr. Biol.">
        <title>An interdependent metabolic patchwork in the nested symbiosis of mealybugs.</title>
        <authorList>
            <person name="McCutcheon J.P."/>
            <person name="von Dohlen C.D."/>
        </authorList>
    </citation>
    <scope>NUCLEOTIDE SEQUENCE [LARGE SCALE GENOMIC DNA]</scope>
    <source>
        <strain evidence="13 14">PCIT</strain>
    </source>
</reference>
<dbReference type="eggNOG" id="COG0692">
    <property type="taxonomic scope" value="Bacteria"/>
</dbReference>
<protein>
    <recommendedName>
        <fullName evidence="5 9">Uracil-DNA glycosylase</fullName>
        <shortName evidence="9">UDG</shortName>
        <ecNumber evidence="4 9">3.2.2.27</ecNumber>
    </recommendedName>
</protein>
<dbReference type="InterPro" id="IPR018085">
    <property type="entry name" value="Ura-DNA_Glyclase_AS"/>
</dbReference>
<keyword evidence="7 9" id="KW-0378">Hydrolase</keyword>
<dbReference type="SUPFAM" id="SSF52141">
    <property type="entry name" value="Uracil-DNA glycosylase-like"/>
    <property type="match status" value="1"/>
</dbReference>
<comment type="subcellular location">
    <subcellularLocation>
        <location evidence="9">Cytoplasm</location>
    </subcellularLocation>
</comment>
<keyword evidence="14" id="KW-1185">Reference proteome</keyword>
<evidence type="ECO:0000256" key="9">
    <source>
        <dbReference type="HAMAP-Rule" id="MF_00148"/>
    </source>
</evidence>
<keyword evidence="6 9" id="KW-0227">DNA damage</keyword>
<dbReference type="GO" id="GO:0005737">
    <property type="term" value="C:cytoplasm"/>
    <property type="evidence" value="ECO:0007669"/>
    <property type="project" value="UniProtKB-SubCell"/>
</dbReference>
<dbReference type="NCBIfam" id="NF003588">
    <property type="entry name" value="PRK05254.1-1"/>
    <property type="match status" value="1"/>
</dbReference>
<proteinExistence type="inferred from homology"/>
<dbReference type="NCBIfam" id="NF003592">
    <property type="entry name" value="PRK05254.1-5"/>
    <property type="match status" value="1"/>
</dbReference>